<name>A0AAD8S7I6_LOLMU</name>
<dbReference type="Proteomes" id="UP001231189">
    <property type="component" value="Unassembled WGS sequence"/>
</dbReference>
<sequence>MYGSCSSLLISTYHRDLDYCLMMVHLSVAIPAVEGERVQVQPIQNCHRLSHVWHAYISRTNSLQKTFTSVKSIYSKAKVQGQKITWLIPHALHQVLTDHVEFNVMLTFLEFYEVSMWMLFISLPFILYSARV</sequence>
<dbReference type="GO" id="GO:0070545">
    <property type="term" value="C:PeBoW complex"/>
    <property type="evidence" value="ECO:0007669"/>
    <property type="project" value="TreeGrafter"/>
</dbReference>
<accession>A0AAD8S7I6</accession>
<comment type="subcellular location">
    <subcellularLocation>
        <location evidence="1">Nucleus</location>
    </subcellularLocation>
</comment>
<reference evidence="2" key="1">
    <citation type="submission" date="2023-07" db="EMBL/GenBank/DDBJ databases">
        <title>A chromosome-level genome assembly of Lolium multiflorum.</title>
        <authorList>
            <person name="Chen Y."/>
            <person name="Copetti D."/>
            <person name="Kolliker R."/>
            <person name="Studer B."/>
        </authorList>
    </citation>
    <scope>NUCLEOTIDE SEQUENCE</scope>
    <source>
        <strain evidence="2">02402/16</strain>
        <tissue evidence="2">Leaf</tissue>
    </source>
</reference>
<dbReference type="Pfam" id="PF06732">
    <property type="entry name" value="Pescadillo_N"/>
    <property type="match status" value="1"/>
</dbReference>
<keyword evidence="3" id="KW-1185">Reference proteome</keyword>
<evidence type="ECO:0000313" key="2">
    <source>
        <dbReference type="EMBL" id="KAK1647136.1"/>
    </source>
</evidence>
<dbReference type="PANTHER" id="PTHR12221">
    <property type="entry name" value="PESCADILLO - RELATED"/>
    <property type="match status" value="1"/>
</dbReference>
<protein>
    <submittedName>
        <fullName evidence="2">Uncharacterized protein</fullName>
    </submittedName>
</protein>
<evidence type="ECO:0000256" key="1">
    <source>
        <dbReference type="ARBA" id="ARBA00004123"/>
    </source>
</evidence>
<dbReference type="AlphaFoldDB" id="A0AAD8S7I6"/>
<dbReference type="GO" id="GO:0003723">
    <property type="term" value="F:RNA binding"/>
    <property type="evidence" value="ECO:0007669"/>
    <property type="project" value="TreeGrafter"/>
</dbReference>
<dbReference type="InterPro" id="IPR010613">
    <property type="entry name" value="PES"/>
</dbReference>
<proteinExistence type="predicted"/>
<gene>
    <name evidence="2" type="ORF">QYE76_064941</name>
</gene>
<dbReference type="GO" id="GO:0000463">
    <property type="term" value="P:maturation of LSU-rRNA from tricistronic rRNA transcript (SSU-rRNA, 5.8S rRNA, LSU-rRNA)"/>
    <property type="evidence" value="ECO:0007669"/>
    <property type="project" value="TreeGrafter"/>
</dbReference>
<dbReference type="PANTHER" id="PTHR12221:SF6">
    <property type="entry name" value="PESCADILLO HOMOLOG"/>
    <property type="match status" value="1"/>
</dbReference>
<evidence type="ECO:0000313" key="3">
    <source>
        <dbReference type="Proteomes" id="UP001231189"/>
    </source>
</evidence>
<organism evidence="2 3">
    <name type="scientific">Lolium multiflorum</name>
    <name type="common">Italian ryegrass</name>
    <name type="synonym">Lolium perenne subsp. multiflorum</name>
    <dbReference type="NCBI Taxonomy" id="4521"/>
    <lineage>
        <taxon>Eukaryota</taxon>
        <taxon>Viridiplantae</taxon>
        <taxon>Streptophyta</taxon>
        <taxon>Embryophyta</taxon>
        <taxon>Tracheophyta</taxon>
        <taxon>Spermatophyta</taxon>
        <taxon>Magnoliopsida</taxon>
        <taxon>Liliopsida</taxon>
        <taxon>Poales</taxon>
        <taxon>Poaceae</taxon>
        <taxon>BOP clade</taxon>
        <taxon>Pooideae</taxon>
        <taxon>Poodae</taxon>
        <taxon>Poeae</taxon>
        <taxon>Poeae Chloroplast Group 2 (Poeae type)</taxon>
        <taxon>Loliodinae</taxon>
        <taxon>Loliinae</taxon>
        <taxon>Lolium</taxon>
    </lineage>
</organism>
<dbReference type="EMBL" id="JAUUTY010000004">
    <property type="protein sequence ID" value="KAK1647136.1"/>
    <property type="molecule type" value="Genomic_DNA"/>
</dbReference>
<comment type="caution">
    <text evidence="2">The sequence shown here is derived from an EMBL/GenBank/DDBJ whole genome shotgun (WGS) entry which is preliminary data.</text>
</comment>